<dbReference type="PANTHER" id="PTHR43821">
    <property type="entry name" value="NAD(P)H NITROREDUCTASE YDJA-RELATED"/>
    <property type="match status" value="1"/>
</dbReference>
<gene>
    <name evidence="11" type="ORF">ACFOWX_07525</name>
</gene>
<feature type="domain" description="Nitroreductase" evidence="10">
    <location>
        <begin position="28"/>
        <end position="169"/>
    </location>
</feature>
<dbReference type="Pfam" id="PF00881">
    <property type="entry name" value="Nitroreductase"/>
    <property type="match status" value="1"/>
</dbReference>
<evidence type="ECO:0000256" key="3">
    <source>
        <dbReference type="ARBA" id="ARBA00022630"/>
    </source>
</evidence>
<comment type="cofactor">
    <cofactor evidence="1 8">
        <name>FMN</name>
        <dbReference type="ChEBI" id="CHEBI:58210"/>
    </cofactor>
</comment>
<evidence type="ECO:0000259" key="10">
    <source>
        <dbReference type="Pfam" id="PF00881"/>
    </source>
</evidence>
<protein>
    <recommendedName>
        <fullName evidence="8">Putative NAD(P)H nitroreductase</fullName>
        <ecNumber evidence="8">1.-.-.-</ecNumber>
    </recommendedName>
</protein>
<comment type="similarity">
    <text evidence="2 8">Belongs to the nitroreductase family.</text>
</comment>
<proteinExistence type="inferred from homology"/>
<keyword evidence="3 8" id="KW-0285">Flavoprotein</keyword>
<keyword evidence="7 8" id="KW-0520">NAD</keyword>
<dbReference type="PANTHER" id="PTHR43821:SF1">
    <property type="entry name" value="NAD(P)H NITROREDUCTASE YDJA-RELATED"/>
    <property type="match status" value="1"/>
</dbReference>
<keyword evidence="6 8" id="KW-0560">Oxidoreductase</keyword>
<dbReference type="RefSeq" id="WP_381422802.1">
    <property type="nucleotide sequence ID" value="NZ_JBHSDH010000013.1"/>
</dbReference>
<dbReference type="SUPFAM" id="SSF55469">
    <property type="entry name" value="FMN-dependent nitroreductase-like"/>
    <property type="match status" value="1"/>
</dbReference>
<comment type="caution">
    <text evidence="11">The sequence shown here is derived from an EMBL/GenBank/DDBJ whole genome shotgun (WGS) entry which is preliminary data.</text>
</comment>
<dbReference type="InterPro" id="IPR029479">
    <property type="entry name" value="Nitroreductase"/>
</dbReference>
<evidence type="ECO:0000256" key="8">
    <source>
        <dbReference type="PIRNR" id="PIRNR000232"/>
    </source>
</evidence>
<dbReference type="Proteomes" id="UP001595887">
    <property type="component" value="Unassembled WGS sequence"/>
</dbReference>
<dbReference type="PIRSF" id="PIRSF000232">
    <property type="entry name" value="YdjA"/>
    <property type="match status" value="1"/>
</dbReference>
<sequence>MFNDLTSLPRYLSTRRSGKPRDLIAPGPDEPSLRDILALAARTPDHGKLFPWRFVPIGDDARSAFGALLRKAFTTANPEAREIQIEAAIAPAFMAPSLVVLLYAPQPSPKIPLWEQQLSVGAAAMNLLHAAHAYGFAGSWITGWAAYDPIVRAELCEGDEEIAGFFYIGTPANPLEERPRPELDTIIRHWPKPTAA</sequence>
<dbReference type="CDD" id="cd02135">
    <property type="entry name" value="YdjA-like"/>
    <property type="match status" value="1"/>
</dbReference>
<dbReference type="EMBL" id="JBHSDH010000013">
    <property type="protein sequence ID" value="MFC4292261.1"/>
    <property type="molecule type" value="Genomic_DNA"/>
</dbReference>
<accession>A0ABV8RJ33</accession>
<evidence type="ECO:0000256" key="1">
    <source>
        <dbReference type="ARBA" id="ARBA00001917"/>
    </source>
</evidence>
<evidence type="ECO:0000256" key="2">
    <source>
        <dbReference type="ARBA" id="ARBA00007118"/>
    </source>
</evidence>
<dbReference type="Gene3D" id="3.40.109.10">
    <property type="entry name" value="NADH Oxidase"/>
    <property type="match status" value="1"/>
</dbReference>
<keyword evidence="4 8" id="KW-0288">FMN</keyword>
<feature type="region of interest" description="Disordered" evidence="9">
    <location>
        <begin position="1"/>
        <end position="29"/>
    </location>
</feature>
<organism evidence="11 12">
    <name type="scientific">Sphingorhabdus arenilitoris</name>
    <dbReference type="NCBI Taxonomy" id="1490041"/>
    <lineage>
        <taxon>Bacteria</taxon>
        <taxon>Pseudomonadati</taxon>
        <taxon>Pseudomonadota</taxon>
        <taxon>Alphaproteobacteria</taxon>
        <taxon>Sphingomonadales</taxon>
        <taxon>Sphingomonadaceae</taxon>
        <taxon>Sphingorhabdus</taxon>
    </lineage>
</organism>
<evidence type="ECO:0000313" key="11">
    <source>
        <dbReference type="EMBL" id="MFC4292261.1"/>
    </source>
</evidence>
<evidence type="ECO:0000256" key="6">
    <source>
        <dbReference type="ARBA" id="ARBA00023002"/>
    </source>
</evidence>
<evidence type="ECO:0000256" key="7">
    <source>
        <dbReference type="ARBA" id="ARBA00023027"/>
    </source>
</evidence>
<dbReference type="InterPro" id="IPR026021">
    <property type="entry name" value="YdjA-like"/>
</dbReference>
<dbReference type="InterPro" id="IPR052530">
    <property type="entry name" value="NAD(P)H_nitroreductase"/>
</dbReference>
<name>A0ABV8RJ33_9SPHN</name>
<reference evidence="12" key="1">
    <citation type="journal article" date="2019" name="Int. J. Syst. Evol. Microbiol.">
        <title>The Global Catalogue of Microorganisms (GCM) 10K type strain sequencing project: providing services to taxonomists for standard genome sequencing and annotation.</title>
        <authorList>
            <consortium name="The Broad Institute Genomics Platform"/>
            <consortium name="The Broad Institute Genome Sequencing Center for Infectious Disease"/>
            <person name="Wu L."/>
            <person name="Ma J."/>
        </authorList>
    </citation>
    <scope>NUCLEOTIDE SEQUENCE [LARGE SCALE GENOMIC DNA]</scope>
    <source>
        <strain evidence="12">CECT 8531</strain>
    </source>
</reference>
<evidence type="ECO:0000256" key="4">
    <source>
        <dbReference type="ARBA" id="ARBA00022643"/>
    </source>
</evidence>
<dbReference type="InterPro" id="IPR000415">
    <property type="entry name" value="Nitroreductase-like"/>
</dbReference>
<evidence type="ECO:0000256" key="9">
    <source>
        <dbReference type="SAM" id="MobiDB-lite"/>
    </source>
</evidence>
<keyword evidence="12" id="KW-1185">Reference proteome</keyword>
<evidence type="ECO:0000313" key="12">
    <source>
        <dbReference type="Proteomes" id="UP001595887"/>
    </source>
</evidence>
<keyword evidence="5 8" id="KW-0521">NADP</keyword>
<evidence type="ECO:0000256" key="5">
    <source>
        <dbReference type="ARBA" id="ARBA00022857"/>
    </source>
</evidence>
<dbReference type="EC" id="1.-.-.-" evidence="8"/>